<proteinExistence type="predicted"/>
<dbReference type="InterPro" id="IPR018958">
    <property type="entry name" value="Knr4/Smi1-like_dom"/>
</dbReference>
<evidence type="ECO:0000259" key="1">
    <source>
        <dbReference type="SMART" id="SM00860"/>
    </source>
</evidence>
<evidence type="ECO:0000313" key="2">
    <source>
        <dbReference type="EMBL" id="MDP9765363.1"/>
    </source>
</evidence>
<gene>
    <name evidence="2" type="ORF">QO006_002814</name>
</gene>
<dbReference type="SUPFAM" id="SSF48371">
    <property type="entry name" value="ARM repeat"/>
    <property type="match status" value="1"/>
</dbReference>
<dbReference type="Pfam" id="PF09346">
    <property type="entry name" value="SMI1_KNR4"/>
    <property type="match status" value="1"/>
</dbReference>
<evidence type="ECO:0000313" key="3">
    <source>
        <dbReference type="Proteomes" id="UP001232163"/>
    </source>
</evidence>
<reference evidence="2 3" key="1">
    <citation type="submission" date="2023-07" db="EMBL/GenBank/DDBJ databases">
        <title>Genomic Encyclopedia of Type Strains, Phase IV (KMG-IV): sequencing the most valuable type-strain genomes for metagenomic binning, comparative biology and taxonomic classification.</title>
        <authorList>
            <person name="Goeker M."/>
        </authorList>
    </citation>
    <scope>NUCLEOTIDE SEQUENCE [LARGE SCALE GENOMIC DNA]</scope>
    <source>
        <strain evidence="2 3">NIO-1023</strain>
    </source>
</reference>
<dbReference type="SUPFAM" id="SSF160631">
    <property type="entry name" value="SMI1/KNR4-like"/>
    <property type="match status" value="1"/>
</dbReference>
<organism evidence="2 3">
    <name type="scientific">Deinococcus enclensis</name>
    <dbReference type="NCBI Taxonomy" id="1049582"/>
    <lineage>
        <taxon>Bacteria</taxon>
        <taxon>Thermotogati</taxon>
        <taxon>Deinococcota</taxon>
        <taxon>Deinococci</taxon>
        <taxon>Deinococcales</taxon>
        <taxon>Deinococcaceae</taxon>
        <taxon>Deinococcus</taxon>
    </lineage>
</organism>
<feature type="domain" description="Knr4/Smi1-like" evidence="1">
    <location>
        <begin position="18"/>
        <end position="129"/>
    </location>
</feature>
<comment type="caution">
    <text evidence="2">The sequence shown here is derived from an EMBL/GenBank/DDBJ whole genome shotgun (WGS) entry which is preliminary data.</text>
</comment>
<name>A0ABT9MFI8_9DEIO</name>
<accession>A0ABT9MFI8</accession>
<dbReference type="RefSeq" id="WP_307467287.1">
    <property type="nucleotide sequence ID" value="NZ_JAURUR010000011.1"/>
</dbReference>
<protein>
    <recommendedName>
        <fullName evidence="1">Knr4/Smi1-like domain-containing protein</fullName>
    </recommendedName>
</protein>
<dbReference type="SMART" id="SM00860">
    <property type="entry name" value="SMI1_KNR4"/>
    <property type="match status" value="1"/>
</dbReference>
<keyword evidence="3" id="KW-1185">Reference proteome</keyword>
<dbReference type="Proteomes" id="UP001232163">
    <property type="component" value="Unassembled WGS sequence"/>
</dbReference>
<dbReference type="InterPro" id="IPR016024">
    <property type="entry name" value="ARM-type_fold"/>
</dbReference>
<dbReference type="EMBL" id="JAURUR010000011">
    <property type="protein sequence ID" value="MDP9765363.1"/>
    <property type="molecule type" value="Genomic_DNA"/>
</dbReference>
<sequence>MVSLLEVLQSFNLGARPPATEEQLRHLEETLGCALPVPLAALYRAFDGQDATQTALVFRLLRLDEVHALIQDGEWLELPPAGRAFFADDHGNYAFVYLTGPLQGKVGLNDHDDPSGEPVFRSVPSFLMHLMASGNRRMAWEFRGMSRDYPARLDRHAPSELASDRALSAHYRRVWAESADPDERLFAVRTAITLLPHQDSNQILPFVREAEPGVAGFACAELGLREWAPAIPTLHQVALDGPADARAPATMALGLIPVPEAAHALVDVLQRCTPAPLAPLTWVAAVALQEHAYTVVVETDGTGRVRERHDTPWIPFPYLPAG</sequence>
<dbReference type="InterPro" id="IPR037883">
    <property type="entry name" value="Knr4/Smi1-like_sf"/>
</dbReference>